<dbReference type="EMBL" id="BMAW01104572">
    <property type="protein sequence ID" value="GFT15184.1"/>
    <property type="molecule type" value="Genomic_DNA"/>
</dbReference>
<gene>
    <name evidence="1" type="ORF">NPIL_334891</name>
</gene>
<comment type="caution">
    <text evidence="1">The sequence shown here is derived from an EMBL/GenBank/DDBJ whole genome shotgun (WGS) entry which is preliminary data.</text>
</comment>
<proteinExistence type="predicted"/>
<keyword evidence="2" id="KW-1185">Reference proteome</keyword>
<accession>A0A8X6TGS0</accession>
<organism evidence="1 2">
    <name type="scientific">Nephila pilipes</name>
    <name type="common">Giant wood spider</name>
    <name type="synonym">Nephila maculata</name>
    <dbReference type="NCBI Taxonomy" id="299642"/>
    <lineage>
        <taxon>Eukaryota</taxon>
        <taxon>Metazoa</taxon>
        <taxon>Ecdysozoa</taxon>
        <taxon>Arthropoda</taxon>
        <taxon>Chelicerata</taxon>
        <taxon>Arachnida</taxon>
        <taxon>Araneae</taxon>
        <taxon>Araneomorphae</taxon>
        <taxon>Entelegynae</taxon>
        <taxon>Araneoidea</taxon>
        <taxon>Nephilidae</taxon>
        <taxon>Nephila</taxon>
    </lineage>
</organism>
<evidence type="ECO:0000313" key="2">
    <source>
        <dbReference type="Proteomes" id="UP000887013"/>
    </source>
</evidence>
<evidence type="ECO:0000313" key="1">
    <source>
        <dbReference type="EMBL" id="GFT15184.1"/>
    </source>
</evidence>
<sequence>MYIEACKCRMLKPITIDSSVIEDISIQKSLKRILSTFVTYIVSESLGKTISTSTVDLPVQKIPLKGIGNRSTSCLNFTHGPVQRVKIKAMPSTWQLDYLILMQRPVDEQVKILSWNQMISMCLERSTHMKLYHEYHQTSKSVPRVGW</sequence>
<protein>
    <submittedName>
        <fullName evidence="1">Uncharacterized protein</fullName>
    </submittedName>
</protein>
<dbReference type="AlphaFoldDB" id="A0A8X6TGS0"/>
<reference evidence="1" key="1">
    <citation type="submission" date="2020-08" db="EMBL/GenBank/DDBJ databases">
        <title>Multicomponent nature underlies the extraordinary mechanical properties of spider dragline silk.</title>
        <authorList>
            <person name="Kono N."/>
            <person name="Nakamura H."/>
            <person name="Mori M."/>
            <person name="Yoshida Y."/>
            <person name="Ohtoshi R."/>
            <person name="Malay A.D."/>
            <person name="Moran D.A.P."/>
            <person name="Tomita M."/>
            <person name="Numata K."/>
            <person name="Arakawa K."/>
        </authorList>
    </citation>
    <scope>NUCLEOTIDE SEQUENCE</scope>
</reference>
<name>A0A8X6TGS0_NEPPI</name>
<dbReference type="Proteomes" id="UP000887013">
    <property type="component" value="Unassembled WGS sequence"/>
</dbReference>